<dbReference type="InterPro" id="IPR026263">
    <property type="entry name" value="Alkaline_phosphatase_prok"/>
</dbReference>
<keyword evidence="6" id="KW-1185">Reference proteome</keyword>
<evidence type="ECO:0000313" key="5">
    <source>
        <dbReference type="EMBL" id="WED42299.1"/>
    </source>
</evidence>
<organism evidence="5 6">
    <name type="scientific">Legionella cardiaca</name>
    <dbReference type="NCBI Taxonomy" id="1071983"/>
    <lineage>
        <taxon>Bacteria</taxon>
        <taxon>Pseudomonadati</taxon>
        <taxon>Pseudomonadota</taxon>
        <taxon>Gammaproteobacteria</taxon>
        <taxon>Legionellales</taxon>
        <taxon>Legionellaceae</taxon>
        <taxon>Legionella</taxon>
    </lineage>
</organism>
<evidence type="ECO:0000256" key="1">
    <source>
        <dbReference type="ARBA" id="ARBA00022553"/>
    </source>
</evidence>
<keyword evidence="2" id="KW-0479">Metal-binding</keyword>
<dbReference type="InterPro" id="IPR002591">
    <property type="entry name" value="Phosphodiest/P_Trfase"/>
</dbReference>
<dbReference type="SUPFAM" id="SSF53649">
    <property type="entry name" value="Alkaline phosphatase-like"/>
    <property type="match status" value="1"/>
</dbReference>
<dbReference type="Proteomes" id="UP001222087">
    <property type="component" value="Chromosome"/>
</dbReference>
<reference evidence="5 6" key="1">
    <citation type="submission" date="2023-02" db="EMBL/GenBank/DDBJ databases">
        <title>Genome Sequence of L. cardiaca H63T.</title>
        <authorList>
            <person name="Lopez A.E."/>
            <person name="Cianciotto N.P."/>
        </authorList>
    </citation>
    <scope>NUCLEOTIDE SEQUENCE [LARGE SCALE GENOMIC DNA]</scope>
    <source>
        <strain evidence="5 6">H63</strain>
    </source>
</reference>
<dbReference type="InterPro" id="IPR017850">
    <property type="entry name" value="Alkaline_phosphatase_core_sf"/>
</dbReference>
<sequence>MKKILTLLLLLSSTLIFANPKQPKLVVQLVVDQLRGDLIYKYQQKFGSDGFNYLINHGIDYHNAHHPHANTVTCAGHATIATGSYPALHGIVNNDWYDRKTKQNLYCVEDSQSPILPTKHSQKAVEGRSPRNLVASTLSDEIVLAQTGRAFAVSLKDRAAITLAGHAGKAFWFDKENGGFVSSQHYYSAYPQWVNNWNSQYEAKNKSWNLSAPLASYTYAQAPTFKNRFQEYGASFPHHLGAPNSKTYNKFLSMSPFADELTADFAMTLLANEKLGTSDKQTDYLAISFSAVDAIGHQFGPNSLESEDNLLRLDKTLAKLFAALDKQVGLDNVLIVLTADHGVSDSPIYLASHNIKENHSLKIPQMQKIIEQTLAKQFKLPENTLQAITLPYVYLNHEIINEHQLSIHEVSSYLAETLRQQPGIFQAYTLPLANTEHDWLSAKVDKMAFPERSGDLYLVSPPYQALADKSDERVAHGTPWQYDSYVPLLFVNPAFKAQRITNPVSTTDIAPTLAIILSIKSPSAAVGQPLPEVVKALKRA</sequence>
<dbReference type="EMBL" id="CP119078">
    <property type="protein sequence ID" value="WED42299.1"/>
    <property type="molecule type" value="Genomic_DNA"/>
</dbReference>
<protein>
    <submittedName>
        <fullName evidence="5">Alkaline phosphatase family protein</fullName>
    </submittedName>
</protein>
<evidence type="ECO:0000313" key="6">
    <source>
        <dbReference type="Proteomes" id="UP001222087"/>
    </source>
</evidence>
<feature type="signal peptide" evidence="4">
    <location>
        <begin position="1"/>
        <end position="18"/>
    </location>
</feature>
<dbReference type="PANTHER" id="PTHR10151">
    <property type="entry name" value="ECTONUCLEOTIDE PYROPHOSPHATASE/PHOSPHODIESTERASE"/>
    <property type="match status" value="1"/>
</dbReference>
<keyword evidence="1" id="KW-0597">Phosphoprotein</keyword>
<keyword evidence="3 4" id="KW-0732">Signal</keyword>
<feature type="chain" id="PRO_5047549101" evidence="4">
    <location>
        <begin position="19"/>
        <end position="540"/>
    </location>
</feature>
<name>A0ABY8APC1_9GAMM</name>
<gene>
    <name evidence="5" type="ORF">PXX05_10205</name>
</gene>
<dbReference type="RefSeq" id="WP_275088124.1">
    <property type="nucleotide sequence ID" value="NZ_CP119078.1"/>
</dbReference>
<dbReference type="PIRSF" id="PIRSF031924">
    <property type="entry name" value="Pi-irrepressible_AP"/>
    <property type="match status" value="1"/>
</dbReference>
<dbReference type="Pfam" id="PF01663">
    <property type="entry name" value="Phosphodiest"/>
    <property type="match status" value="1"/>
</dbReference>
<evidence type="ECO:0000256" key="4">
    <source>
        <dbReference type="SAM" id="SignalP"/>
    </source>
</evidence>
<dbReference type="CDD" id="cd16016">
    <property type="entry name" value="AP-SPAP"/>
    <property type="match status" value="1"/>
</dbReference>
<dbReference type="PANTHER" id="PTHR10151:SF120">
    <property type="entry name" value="BIS(5'-ADENOSYL)-TRIPHOSPHATASE"/>
    <property type="match status" value="1"/>
</dbReference>
<dbReference type="Gene3D" id="3.30.1360.150">
    <property type="match status" value="1"/>
</dbReference>
<evidence type="ECO:0000256" key="2">
    <source>
        <dbReference type="ARBA" id="ARBA00022723"/>
    </source>
</evidence>
<proteinExistence type="predicted"/>
<evidence type="ECO:0000256" key="3">
    <source>
        <dbReference type="ARBA" id="ARBA00022729"/>
    </source>
</evidence>
<accession>A0ABY8APC1</accession>
<dbReference type="Gene3D" id="3.40.720.10">
    <property type="entry name" value="Alkaline Phosphatase, subunit A"/>
    <property type="match status" value="1"/>
</dbReference>